<dbReference type="PRINTS" id="PR00080">
    <property type="entry name" value="SDRFAMILY"/>
</dbReference>
<proteinExistence type="inferred from homology"/>
<dbReference type="EMBL" id="KL363288">
    <property type="protein sequence ID" value="KFD48635.1"/>
    <property type="molecule type" value="Genomic_DNA"/>
</dbReference>
<keyword evidence="6" id="KW-1185">Reference proteome</keyword>
<protein>
    <submittedName>
        <fullName evidence="4">Uncharacterized protein</fullName>
    </submittedName>
</protein>
<dbReference type="Proteomes" id="UP000030764">
    <property type="component" value="Unassembled WGS sequence"/>
</dbReference>
<reference evidence="4 6" key="1">
    <citation type="journal article" date="2014" name="Nat. Genet.">
        <title>Genome and transcriptome of the porcine whipworm Trichuris suis.</title>
        <authorList>
            <person name="Jex A.R."/>
            <person name="Nejsum P."/>
            <person name="Schwarz E.M."/>
            <person name="Hu L."/>
            <person name="Young N.D."/>
            <person name="Hall R.S."/>
            <person name="Korhonen P.K."/>
            <person name="Liao S."/>
            <person name="Thamsborg S."/>
            <person name="Xia J."/>
            <person name="Xu P."/>
            <person name="Wang S."/>
            <person name="Scheerlinck J.P."/>
            <person name="Hofmann A."/>
            <person name="Sternberg P.W."/>
            <person name="Wang J."/>
            <person name="Gasser R.B."/>
        </authorList>
    </citation>
    <scope>NUCLEOTIDE SEQUENCE [LARGE SCALE GENOMIC DNA]</scope>
    <source>
        <strain evidence="5">DCEP-RM93F</strain>
        <strain evidence="4">DCEP-RM93M</strain>
    </source>
</reference>
<dbReference type="PANTHER" id="PTHR44196">
    <property type="entry name" value="DEHYDROGENASE/REDUCTASE SDR FAMILY MEMBER 7B"/>
    <property type="match status" value="1"/>
</dbReference>
<keyword evidence="2" id="KW-0560">Oxidoreductase</keyword>
<dbReference type="EMBL" id="KL367599">
    <property type="protein sequence ID" value="KFD62252.1"/>
    <property type="molecule type" value="Genomic_DNA"/>
</dbReference>
<dbReference type="InterPro" id="IPR002347">
    <property type="entry name" value="SDR_fam"/>
</dbReference>
<gene>
    <name evidence="4" type="ORF">M513_10490</name>
    <name evidence="5" type="ORF">M514_10490</name>
</gene>
<dbReference type="Proteomes" id="UP000030758">
    <property type="component" value="Unassembled WGS sequence"/>
</dbReference>
<accession>A0A085LUI9</accession>
<evidence type="ECO:0000313" key="4">
    <source>
        <dbReference type="EMBL" id="KFD48635.1"/>
    </source>
</evidence>
<dbReference type="PRINTS" id="PR00081">
    <property type="entry name" value="GDHRDH"/>
</dbReference>
<dbReference type="GO" id="GO:0016020">
    <property type="term" value="C:membrane"/>
    <property type="evidence" value="ECO:0007669"/>
    <property type="project" value="TreeGrafter"/>
</dbReference>
<dbReference type="SUPFAM" id="SSF51735">
    <property type="entry name" value="NAD(P)-binding Rossmann-fold domains"/>
    <property type="match status" value="1"/>
</dbReference>
<evidence type="ECO:0000313" key="6">
    <source>
        <dbReference type="Proteomes" id="UP000030764"/>
    </source>
</evidence>
<evidence type="ECO:0000256" key="1">
    <source>
        <dbReference type="ARBA" id="ARBA00006484"/>
    </source>
</evidence>
<sequence length="316" mass="35346">MSFGVVPFTLAVAGGVSYALYCYLSSLRQSKKYYWLRNKVVLVTGASSGLGESLARQFYIQGCKVILAARNLDKLRLIMGSIVEYGASKVSNVVQLHEPSCYQVDLSNADSIERLVNDVLQKYPKIDILVNNAGISVRATCMSTTMNVHRELMEVNYFGHVRLTHSLLDRRVELKSIVCISSVQSLISIPDRSAYSASKHAFHAYFDCLRAELGDQGIQVLVVCPAYVRTQLSMNALDGQGRKHGRMDAATMKGMNPDKVAIRVVRALVNNEEELILAPARIQMAILIRVIWPSLFFWLMRQRAARTRARLQEQSA</sequence>
<organism evidence="4 6">
    <name type="scientific">Trichuris suis</name>
    <name type="common">pig whipworm</name>
    <dbReference type="NCBI Taxonomy" id="68888"/>
    <lineage>
        <taxon>Eukaryota</taxon>
        <taxon>Metazoa</taxon>
        <taxon>Ecdysozoa</taxon>
        <taxon>Nematoda</taxon>
        <taxon>Enoplea</taxon>
        <taxon>Dorylaimia</taxon>
        <taxon>Trichinellida</taxon>
        <taxon>Trichuridae</taxon>
        <taxon>Trichuris</taxon>
    </lineage>
</organism>
<comment type="similarity">
    <text evidence="1 3">Belongs to the short-chain dehydrogenases/reductases (SDR) family.</text>
</comment>
<dbReference type="AlphaFoldDB" id="A0A085LUI9"/>
<dbReference type="NCBIfam" id="NF004825">
    <property type="entry name" value="PRK06181.1"/>
    <property type="match status" value="1"/>
</dbReference>
<dbReference type="OrthoDB" id="5307821at2759"/>
<dbReference type="InterPro" id="IPR036291">
    <property type="entry name" value="NAD(P)-bd_dom_sf"/>
</dbReference>
<dbReference type="PANTHER" id="PTHR44196:SF1">
    <property type="entry name" value="DEHYDROGENASE_REDUCTASE SDR FAMILY MEMBER 7B"/>
    <property type="match status" value="1"/>
</dbReference>
<dbReference type="GO" id="GO:0016491">
    <property type="term" value="F:oxidoreductase activity"/>
    <property type="evidence" value="ECO:0007669"/>
    <property type="project" value="UniProtKB-KW"/>
</dbReference>
<dbReference type="Gene3D" id="3.40.50.720">
    <property type="entry name" value="NAD(P)-binding Rossmann-like Domain"/>
    <property type="match status" value="1"/>
</dbReference>
<evidence type="ECO:0000256" key="3">
    <source>
        <dbReference type="RuleBase" id="RU000363"/>
    </source>
</evidence>
<evidence type="ECO:0000313" key="5">
    <source>
        <dbReference type="EMBL" id="KFD62252.1"/>
    </source>
</evidence>
<name>A0A085LUI9_9BILA</name>
<dbReference type="Pfam" id="PF00106">
    <property type="entry name" value="adh_short"/>
    <property type="match status" value="1"/>
</dbReference>
<evidence type="ECO:0000256" key="2">
    <source>
        <dbReference type="ARBA" id="ARBA00023002"/>
    </source>
</evidence>